<keyword evidence="8" id="KW-0378">Hydrolase</keyword>
<dbReference type="PANTHER" id="PTHR32282:SF33">
    <property type="entry name" value="PEPTIDOGLYCAN GLYCOSYLTRANSFERASE"/>
    <property type="match status" value="1"/>
</dbReference>
<accession>A0A2H0XVQ9</accession>
<evidence type="ECO:0000256" key="10">
    <source>
        <dbReference type="ARBA" id="ARBA00022984"/>
    </source>
</evidence>
<keyword evidence="13" id="KW-0511">Multifunctional enzyme</keyword>
<keyword evidence="11 17" id="KW-1133">Transmembrane helix</keyword>
<organism evidence="20 21">
    <name type="scientific">Candidatus Saganbacteria bacterium CG08_land_8_20_14_0_20_45_16</name>
    <dbReference type="NCBI Taxonomy" id="2014293"/>
    <lineage>
        <taxon>Bacteria</taxon>
        <taxon>Bacillati</taxon>
        <taxon>Saganbacteria</taxon>
    </lineage>
</organism>
<name>A0A2H0XVQ9_UNCSA</name>
<evidence type="ECO:0000256" key="4">
    <source>
        <dbReference type="ARBA" id="ARBA00022670"/>
    </source>
</evidence>
<dbReference type="Pfam" id="PF00912">
    <property type="entry name" value="Transgly"/>
    <property type="match status" value="1"/>
</dbReference>
<keyword evidence="4" id="KW-0645">Protease</keyword>
<dbReference type="SUPFAM" id="SSF56601">
    <property type="entry name" value="beta-lactamase/transpeptidase-like"/>
    <property type="match status" value="1"/>
</dbReference>
<keyword evidence="7 17" id="KW-0812">Transmembrane</keyword>
<dbReference type="Proteomes" id="UP000231343">
    <property type="component" value="Unassembled WGS sequence"/>
</dbReference>
<comment type="catalytic activity">
    <reaction evidence="15">
        <text>Preferential cleavage: (Ac)2-L-Lys-D-Ala-|-D-Ala. Also transpeptidation of peptidyl-alanyl moieties that are N-acyl substituents of D-alanine.</text>
        <dbReference type="EC" id="3.4.16.4"/>
    </reaction>
</comment>
<dbReference type="InterPro" id="IPR001264">
    <property type="entry name" value="Glyco_trans_51"/>
</dbReference>
<evidence type="ECO:0000256" key="17">
    <source>
        <dbReference type="SAM" id="Phobius"/>
    </source>
</evidence>
<dbReference type="Pfam" id="PF00905">
    <property type="entry name" value="Transpeptidase"/>
    <property type="match status" value="1"/>
</dbReference>
<dbReference type="PANTHER" id="PTHR32282">
    <property type="entry name" value="BINDING PROTEIN TRANSPEPTIDASE, PUTATIVE-RELATED"/>
    <property type="match status" value="1"/>
</dbReference>
<keyword evidence="5" id="KW-0328">Glycosyltransferase</keyword>
<evidence type="ECO:0000256" key="9">
    <source>
        <dbReference type="ARBA" id="ARBA00022960"/>
    </source>
</evidence>
<sequence>MGMPPLLLVDCNIRLDRLSRNRQSVIITIMKKGQKISLTKFFFIGFFVGLAIVAGLTLQLLLQLPNVNTLTSYSPSESTIIFSADGKMLARLHREENRQVIPLSKISPELQKAVVATEDPHFYKHHGLDFSGILRATVKNLLYGRFVEGGSTITQQLARNLFLTRQKKITRKLAEVILALEIEYRYTKEEILELYLNQVYLGHNAYGVESAANLYFDKHAVNLNLAESAMLAGLIRGPEIYSPYRDFSAAKRRQVFVLNRLLENQLVDERSARLAAVATLDFSPQNLKRHGEIAPYFISQVLKELIDKYGSEKVYHGGLRVFTTLDTEMQIAAEDTITRFVSQEGQRYKFSQAALLSLDPRTGYIKAMVGGVDFNESKFNRAVQAKRQPGSSFKPFVYTAAMEQEISPGAILNDSLTIFEVYPNKWNPKGTWEPKNFTGKFQGPVTLRTAFEKSLNIPAIKLMERVGIPSAINVARRLGITSYLEPALALSLGVSEVSLLEMTSAYGVLANDGIRVEPVSIVKIEDHNGVILEKHTITEKRVLDSNIAAVMDDLMQGVLTRGTGVRGQIGRPAAAKTGTTQDFKDAWFIGFVPQLATGVWVGNDDNSPMKGVAEVAVCPRIWKDYNQKALVGKPVLTFSKPEGLVEVEICLTSNKLAGKDCPKETHRWVSLWKKDVPKETCNIHKKEEAPIDDIEFNPFSD</sequence>
<evidence type="ECO:0000256" key="3">
    <source>
        <dbReference type="ARBA" id="ARBA00022645"/>
    </source>
</evidence>
<dbReference type="NCBIfam" id="TIGR02074">
    <property type="entry name" value="PBP_1a_fam"/>
    <property type="match status" value="1"/>
</dbReference>
<evidence type="ECO:0000259" key="19">
    <source>
        <dbReference type="Pfam" id="PF00912"/>
    </source>
</evidence>
<evidence type="ECO:0000256" key="7">
    <source>
        <dbReference type="ARBA" id="ARBA00022692"/>
    </source>
</evidence>
<gene>
    <name evidence="20" type="ORF">COT42_06465</name>
</gene>
<evidence type="ECO:0000256" key="16">
    <source>
        <dbReference type="ARBA" id="ARBA00049902"/>
    </source>
</evidence>
<keyword evidence="6" id="KW-0808">Transferase</keyword>
<dbReference type="EMBL" id="PEYM01000106">
    <property type="protein sequence ID" value="PIS29003.1"/>
    <property type="molecule type" value="Genomic_DNA"/>
</dbReference>
<dbReference type="GO" id="GO:0009002">
    <property type="term" value="F:serine-type D-Ala-D-Ala carboxypeptidase activity"/>
    <property type="evidence" value="ECO:0007669"/>
    <property type="project" value="UniProtKB-EC"/>
</dbReference>
<evidence type="ECO:0000313" key="20">
    <source>
        <dbReference type="EMBL" id="PIS29003.1"/>
    </source>
</evidence>
<reference evidence="20 21" key="1">
    <citation type="submission" date="2017-09" db="EMBL/GenBank/DDBJ databases">
        <title>Depth-based differentiation of microbial function through sediment-hosted aquifers and enrichment of novel symbionts in the deep terrestrial subsurface.</title>
        <authorList>
            <person name="Probst A.J."/>
            <person name="Ladd B."/>
            <person name="Jarett J.K."/>
            <person name="Geller-Mcgrath D.E."/>
            <person name="Sieber C.M."/>
            <person name="Emerson J.B."/>
            <person name="Anantharaman K."/>
            <person name="Thomas B.C."/>
            <person name="Malmstrom R."/>
            <person name="Stieglmeier M."/>
            <person name="Klingl A."/>
            <person name="Woyke T."/>
            <person name="Ryan C.M."/>
            <person name="Banfield J.F."/>
        </authorList>
    </citation>
    <scope>NUCLEOTIDE SEQUENCE [LARGE SCALE GENOMIC DNA]</scope>
    <source>
        <strain evidence="20">CG08_land_8_20_14_0_20_45_16</strain>
    </source>
</reference>
<keyword evidence="9" id="KW-0133">Cell shape</keyword>
<dbReference type="GO" id="GO:0009252">
    <property type="term" value="P:peptidoglycan biosynthetic process"/>
    <property type="evidence" value="ECO:0007669"/>
    <property type="project" value="UniProtKB-KW"/>
</dbReference>
<evidence type="ECO:0000256" key="5">
    <source>
        <dbReference type="ARBA" id="ARBA00022676"/>
    </source>
</evidence>
<dbReference type="SUPFAM" id="SSF53955">
    <property type="entry name" value="Lysozyme-like"/>
    <property type="match status" value="1"/>
</dbReference>
<dbReference type="GO" id="GO:0071555">
    <property type="term" value="P:cell wall organization"/>
    <property type="evidence" value="ECO:0007669"/>
    <property type="project" value="UniProtKB-KW"/>
</dbReference>
<evidence type="ECO:0000256" key="11">
    <source>
        <dbReference type="ARBA" id="ARBA00022989"/>
    </source>
</evidence>
<evidence type="ECO:0000256" key="2">
    <source>
        <dbReference type="ARBA" id="ARBA00004752"/>
    </source>
</evidence>
<dbReference type="InterPro" id="IPR001460">
    <property type="entry name" value="PCN-bd_Tpept"/>
</dbReference>
<dbReference type="GO" id="GO:0008955">
    <property type="term" value="F:peptidoglycan glycosyltransferase activity"/>
    <property type="evidence" value="ECO:0007669"/>
    <property type="project" value="UniProtKB-EC"/>
</dbReference>
<dbReference type="GO" id="GO:0008360">
    <property type="term" value="P:regulation of cell shape"/>
    <property type="evidence" value="ECO:0007669"/>
    <property type="project" value="UniProtKB-KW"/>
</dbReference>
<evidence type="ECO:0000256" key="15">
    <source>
        <dbReference type="ARBA" id="ARBA00034000"/>
    </source>
</evidence>
<comment type="catalytic activity">
    <reaction evidence="16">
        <text>[GlcNAc-(1-&gt;4)-Mur2Ac(oyl-L-Ala-gamma-D-Glu-L-Lys-D-Ala-D-Ala)](n)-di-trans,octa-cis-undecaprenyl diphosphate + beta-D-GlcNAc-(1-&gt;4)-Mur2Ac(oyl-L-Ala-gamma-D-Glu-L-Lys-D-Ala-D-Ala)-di-trans,octa-cis-undecaprenyl diphosphate = [GlcNAc-(1-&gt;4)-Mur2Ac(oyl-L-Ala-gamma-D-Glu-L-Lys-D-Ala-D-Ala)](n+1)-di-trans,octa-cis-undecaprenyl diphosphate + di-trans,octa-cis-undecaprenyl diphosphate + H(+)</text>
        <dbReference type="Rhea" id="RHEA:23708"/>
        <dbReference type="Rhea" id="RHEA-COMP:9602"/>
        <dbReference type="Rhea" id="RHEA-COMP:9603"/>
        <dbReference type="ChEBI" id="CHEBI:15378"/>
        <dbReference type="ChEBI" id="CHEBI:58405"/>
        <dbReference type="ChEBI" id="CHEBI:60033"/>
        <dbReference type="ChEBI" id="CHEBI:78435"/>
        <dbReference type="EC" id="2.4.99.28"/>
    </reaction>
</comment>
<protein>
    <submittedName>
        <fullName evidence="20">Uncharacterized protein</fullName>
    </submittedName>
</protein>
<dbReference type="InterPro" id="IPR050396">
    <property type="entry name" value="Glycosyltr_51/Transpeptidase"/>
</dbReference>
<evidence type="ECO:0000256" key="8">
    <source>
        <dbReference type="ARBA" id="ARBA00022801"/>
    </source>
</evidence>
<evidence type="ECO:0000313" key="21">
    <source>
        <dbReference type="Proteomes" id="UP000231343"/>
    </source>
</evidence>
<dbReference type="GO" id="GO:0016020">
    <property type="term" value="C:membrane"/>
    <property type="evidence" value="ECO:0007669"/>
    <property type="project" value="UniProtKB-SubCell"/>
</dbReference>
<evidence type="ECO:0000256" key="13">
    <source>
        <dbReference type="ARBA" id="ARBA00023268"/>
    </source>
</evidence>
<dbReference type="GO" id="GO:0030288">
    <property type="term" value="C:outer membrane-bounded periplasmic space"/>
    <property type="evidence" value="ECO:0007669"/>
    <property type="project" value="TreeGrafter"/>
</dbReference>
<dbReference type="Gene3D" id="3.40.710.10">
    <property type="entry name" value="DD-peptidase/beta-lactamase superfamily"/>
    <property type="match status" value="1"/>
</dbReference>
<keyword evidence="14" id="KW-0961">Cell wall biogenesis/degradation</keyword>
<keyword evidence="10" id="KW-0573">Peptidoglycan synthesis</keyword>
<dbReference type="InterPro" id="IPR023346">
    <property type="entry name" value="Lysozyme-like_dom_sf"/>
</dbReference>
<dbReference type="InterPro" id="IPR036950">
    <property type="entry name" value="PBP_transglycosylase"/>
</dbReference>
<keyword evidence="12 17" id="KW-0472">Membrane</keyword>
<dbReference type="InterPro" id="IPR012338">
    <property type="entry name" value="Beta-lactam/transpept-like"/>
</dbReference>
<feature type="domain" description="Glycosyl transferase family 51" evidence="19">
    <location>
        <begin position="85"/>
        <end position="261"/>
    </location>
</feature>
<comment type="subcellular location">
    <subcellularLocation>
        <location evidence="1">Membrane</location>
    </subcellularLocation>
</comment>
<dbReference type="Gene3D" id="1.10.3810.10">
    <property type="entry name" value="Biosynthetic peptidoglycan transglycosylase-like"/>
    <property type="match status" value="1"/>
</dbReference>
<evidence type="ECO:0000259" key="18">
    <source>
        <dbReference type="Pfam" id="PF00905"/>
    </source>
</evidence>
<feature type="transmembrane region" description="Helical" evidence="17">
    <location>
        <begin position="41"/>
        <end position="62"/>
    </location>
</feature>
<evidence type="ECO:0000256" key="6">
    <source>
        <dbReference type="ARBA" id="ARBA00022679"/>
    </source>
</evidence>
<proteinExistence type="predicted"/>
<comment type="caution">
    <text evidence="20">The sequence shown here is derived from an EMBL/GenBank/DDBJ whole genome shotgun (WGS) entry which is preliminary data.</text>
</comment>
<comment type="pathway">
    <text evidence="2">Cell wall biogenesis; peptidoglycan biosynthesis.</text>
</comment>
<evidence type="ECO:0000256" key="12">
    <source>
        <dbReference type="ARBA" id="ARBA00023136"/>
    </source>
</evidence>
<feature type="domain" description="Penicillin-binding protein transpeptidase" evidence="18">
    <location>
        <begin position="358"/>
        <end position="596"/>
    </location>
</feature>
<evidence type="ECO:0000256" key="1">
    <source>
        <dbReference type="ARBA" id="ARBA00004370"/>
    </source>
</evidence>
<dbReference type="GO" id="GO:0006508">
    <property type="term" value="P:proteolysis"/>
    <property type="evidence" value="ECO:0007669"/>
    <property type="project" value="UniProtKB-KW"/>
</dbReference>
<keyword evidence="3" id="KW-0121">Carboxypeptidase</keyword>
<dbReference type="FunFam" id="1.10.3810.10:FF:000003">
    <property type="entry name" value="Penicillin-binding protein 1a"/>
    <property type="match status" value="1"/>
</dbReference>
<dbReference type="AlphaFoldDB" id="A0A2H0XVQ9"/>
<evidence type="ECO:0000256" key="14">
    <source>
        <dbReference type="ARBA" id="ARBA00023316"/>
    </source>
</evidence>
<dbReference type="GO" id="GO:0008658">
    <property type="term" value="F:penicillin binding"/>
    <property type="evidence" value="ECO:0007669"/>
    <property type="project" value="InterPro"/>
</dbReference>